<comment type="subcellular location">
    <subcellularLocation>
        <location evidence="1 11">Nucleus</location>
    </subcellularLocation>
</comment>
<name>A0AAN8IYN9_TRICO</name>
<feature type="compositionally biased region" description="Low complexity" evidence="12">
    <location>
        <begin position="739"/>
        <end position="749"/>
    </location>
</feature>
<dbReference type="Gene3D" id="3.40.50.150">
    <property type="entry name" value="Vaccinia Virus protein VP39"/>
    <property type="match status" value="1"/>
</dbReference>
<proteinExistence type="inferred from homology"/>
<keyword evidence="8 11" id="KW-0539">Nucleus</keyword>
<evidence type="ECO:0000256" key="11">
    <source>
        <dbReference type="RuleBase" id="RU271113"/>
    </source>
</evidence>
<feature type="compositionally biased region" description="Pro residues" evidence="12">
    <location>
        <begin position="1246"/>
        <end position="1260"/>
    </location>
</feature>
<dbReference type="EC" id="2.1.1.360" evidence="2 11"/>
<feature type="region of interest" description="Disordered" evidence="12">
    <location>
        <begin position="1231"/>
        <end position="1260"/>
    </location>
</feature>
<evidence type="ECO:0000313" key="15">
    <source>
        <dbReference type="Proteomes" id="UP001331761"/>
    </source>
</evidence>
<evidence type="ECO:0000256" key="7">
    <source>
        <dbReference type="ARBA" id="ARBA00022853"/>
    </source>
</evidence>
<feature type="compositionally biased region" description="Basic and acidic residues" evidence="12">
    <location>
        <begin position="797"/>
        <end position="813"/>
    </location>
</feature>
<feature type="compositionally biased region" description="Polar residues" evidence="12">
    <location>
        <begin position="1572"/>
        <end position="1634"/>
    </location>
</feature>
<gene>
    <name evidence="14" type="ORF">GCK32_000377</name>
</gene>
<dbReference type="Pfam" id="PF08123">
    <property type="entry name" value="DOT1"/>
    <property type="match status" value="1"/>
</dbReference>
<dbReference type="GO" id="GO:0006281">
    <property type="term" value="P:DNA repair"/>
    <property type="evidence" value="ECO:0007669"/>
    <property type="project" value="TreeGrafter"/>
</dbReference>
<evidence type="ECO:0000256" key="4">
    <source>
        <dbReference type="ARBA" id="ARBA00022603"/>
    </source>
</evidence>
<feature type="region of interest" description="Disordered" evidence="12">
    <location>
        <begin position="1392"/>
        <end position="1748"/>
    </location>
</feature>
<feature type="region of interest" description="Disordered" evidence="12">
    <location>
        <begin position="1182"/>
        <end position="1218"/>
    </location>
</feature>
<feature type="compositionally biased region" description="Polar residues" evidence="12">
    <location>
        <begin position="1182"/>
        <end position="1199"/>
    </location>
</feature>
<evidence type="ECO:0000256" key="6">
    <source>
        <dbReference type="ARBA" id="ARBA00022691"/>
    </source>
</evidence>
<feature type="compositionally biased region" description="Basic and acidic residues" evidence="12">
    <location>
        <begin position="1638"/>
        <end position="1649"/>
    </location>
</feature>
<dbReference type="PANTHER" id="PTHR21451">
    <property type="entry name" value="HISTONE H3 METHYLTRANSFERASE"/>
    <property type="match status" value="1"/>
</dbReference>
<feature type="region of interest" description="Disordered" evidence="12">
    <location>
        <begin position="1048"/>
        <end position="1125"/>
    </location>
</feature>
<feature type="compositionally biased region" description="Pro residues" evidence="12">
    <location>
        <begin position="1100"/>
        <end position="1121"/>
    </location>
</feature>
<feature type="region of interest" description="Disordered" evidence="12">
    <location>
        <begin position="894"/>
        <end position="913"/>
    </location>
</feature>
<feature type="region of interest" description="Disordered" evidence="12">
    <location>
        <begin position="1"/>
        <end position="24"/>
    </location>
</feature>
<keyword evidence="7 11" id="KW-0156">Chromatin regulator</keyword>
<dbReference type="FunFam" id="3.40.50.150:FF:000033">
    <property type="entry name" value="Histone-lysine N-methyltransferase, H3 lysine-79 specific"/>
    <property type="match status" value="1"/>
</dbReference>
<dbReference type="GO" id="GO:0140956">
    <property type="term" value="F:histone H3K79 trimethyltransferase activity"/>
    <property type="evidence" value="ECO:0007669"/>
    <property type="project" value="UniProtKB-EC"/>
</dbReference>
<evidence type="ECO:0000256" key="12">
    <source>
        <dbReference type="SAM" id="MobiDB-lite"/>
    </source>
</evidence>
<dbReference type="SUPFAM" id="SSF53335">
    <property type="entry name" value="S-adenosyl-L-methionine-dependent methyltransferases"/>
    <property type="match status" value="1"/>
</dbReference>
<dbReference type="InterPro" id="IPR025789">
    <property type="entry name" value="DOT1_dom"/>
</dbReference>
<dbReference type="PROSITE" id="PS51569">
    <property type="entry name" value="DOT1"/>
    <property type="match status" value="1"/>
</dbReference>
<dbReference type="EMBL" id="WIXE01000648">
    <property type="protein sequence ID" value="KAK5986402.1"/>
    <property type="molecule type" value="Genomic_DNA"/>
</dbReference>
<evidence type="ECO:0000256" key="10">
    <source>
        <dbReference type="ARBA" id="ARBA00047770"/>
    </source>
</evidence>
<evidence type="ECO:0000256" key="2">
    <source>
        <dbReference type="ARBA" id="ARBA00012190"/>
    </source>
</evidence>
<keyword evidence="6 11" id="KW-0949">S-adenosyl-L-methionine</keyword>
<feature type="compositionally biased region" description="Low complexity" evidence="12">
    <location>
        <begin position="1528"/>
        <end position="1537"/>
    </location>
</feature>
<dbReference type="GO" id="GO:0032259">
    <property type="term" value="P:methylation"/>
    <property type="evidence" value="ECO:0007669"/>
    <property type="project" value="UniProtKB-KW"/>
</dbReference>
<feature type="compositionally biased region" description="Low complexity" evidence="12">
    <location>
        <begin position="371"/>
        <end position="385"/>
    </location>
</feature>
<dbReference type="InterPro" id="IPR030445">
    <property type="entry name" value="H3-K79_meTrfase"/>
</dbReference>
<comment type="miscellaneous">
    <text evidence="11">In contrast to other lysine histone methyltransferases, it does not contain a SET domain, suggesting the existence of another mechanism for methylation of lysine residues of histones.</text>
</comment>
<feature type="region of interest" description="Disordered" evidence="12">
    <location>
        <begin position="366"/>
        <end position="491"/>
    </location>
</feature>
<dbReference type="InterPro" id="IPR029063">
    <property type="entry name" value="SAM-dependent_MTases_sf"/>
</dbReference>
<feature type="region of interest" description="Disordered" evidence="12">
    <location>
        <begin position="793"/>
        <end position="854"/>
    </location>
</feature>
<protein>
    <recommendedName>
        <fullName evidence="3 11">Histone-lysine N-methyltransferase, H3 lysine-79 specific</fullName>
        <ecNumber evidence="2 11">2.1.1.360</ecNumber>
    </recommendedName>
    <alternativeName>
        <fullName evidence="9 11">Histone H3-K79 methyltransferase</fullName>
    </alternativeName>
</protein>
<keyword evidence="4 11" id="KW-0489">Methyltransferase</keyword>
<dbReference type="GO" id="GO:0000077">
    <property type="term" value="P:DNA damage checkpoint signaling"/>
    <property type="evidence" value="ECO:0007669"/>
    <property type="project" value="TreeGrafter"/>
</dbReference>
<evidence type="ECO:0000256" key="1">
    <source>
        <dbReference type="ARBA" id="ARBA00004123"/>
    </source>
</evidence>
<evidence type="ECO:0000259" key="13">
    <source>
        <dbReference type="PROSITE" id="PS51569"/>
    </source>
</evidence>
<accession>A0AAN8IYN9</accession>
<feature type="compositionally biased region" description="Low complexity" evidence="12">
    <location>
        <begin position="1717"/>
        <end position="1729"/>
    </location>
</feature>
<feature type="compositionally biased region" description="Basic and acidic residues" evidence="12">
    <location>
        <begin position="386"/>
        <end position="402"/>
    </location>
</feature>
<feature type="compositionally biased region" description="Basic and acidic residues" evidence="12">
    <location>
        <begin position="975"/>
        <end position="1006"/>
    </location>
</feature>
<dbReference type="PANTHER" id="PTHR21451:SF0">
    <property type="entry name" value="HISTONE-LYSINE N-METHYLTRANSFERASE, H3 LYSINE-79 SPECIFIC"/>
    <property type="match status" value="1"/>
</dbReference>
<comment type="caution">
    <text evidence="14">The sequence shown here is derived from an EMBL/GenBank/DDBJ whole genome shotgun (WGS) entry which is preliminary data.</text>
</comment>
<evidence type="ECO:0000256" key="3">
    <source>
        <dbReference type="ARBA" id="ARBA00020987"/>
    </source>
</evidence>
<feature type="compositionally biased region" description="Polar residues" evidence="12">
    <location>
        <begin position="1231"/>
        <end position="1245"/>
    </location>
</feature>
<evidence type="ECO:0000313" key="14">
    <source>
        <dbReference type="EMBL" id="KAK5986402.1"/>
    </source>
</evidence>
<feature type="compositionally biased region" description="Pro residues" evidence="12">
    <location>
        <begin position="1652"/>
        <end position="1716"/>
    </location>
</feature>
<evidence type="ECO:0000256" key="5">
    <source>
        <dbReference type="ARBA" id="ARBA00022679"/>
    </source>
</evidence>
<evidence type="ECO:0000256" key="9">
    <source>
        <dbReference type="ARBA" id="ARBA00029821"/>
    </source>
</evidence>
<keyword evidence="5 11" id="KW-0808">Transferase</keyword>
<dbReference type="GO" id="GO:0035097">
    <property type="term" value="C:histone methyltransferase complex"/>
    <property type="evidence" value="ECO:0007669"/>
    <property type="project" value="UniProtKB-ARBA"/>
</dbReference>
<keyword evidence="15" id="KW-1185">Reference proteome</keyword>
<organism evidence="14 15">
    <name type="scientific">Trichostrongylus colubriformis</name>
    <name type="common">Black scour worm</name>
    <dbReference type="NCBI Taxonomy" id="6319"/>
    <lineage>
        <taxon>Eukaryota</taxon>
        <taxon>Metazoa</taxon>
        <taxon>Ecdysozoa</taxon>
        <taxon>Nematoda</taxon>
        <taxon>Chromadorea</taxon>
        <taxon>Rhabditida</taxon>
        <taxon>Rhabditina</taxon>
        <taxon>Rhabditomorpha</taxon>
        <taxon>Strongyloidea</taxon>
        <taxon>Trichostrongylidae</taxon>
        <taxon>Trichostrongylus</taxon>
    </lineage>
</organism>
<feature type="region of interest" description="Disordered" evidence="12">
    <location>
        <begin position="736"/>
        <end position="781"/>
    </location>
</feature>
<comment type="catalytic activity">
    <reaction evidence="10 11">
        <text>L-lysyl(79)-[histone H3] + 3 S-adenosyl-L-methionine = N(6),N(6),N(6)-trimethyl-L-lysyl(79)-[histone H3] + 3 S-adenosyl-L-homocysteine + 3 H(+)</text>
        <dbReference type="Rhea" id="RHEA:60328"/>
        <dbReference type="Rhea" id="RHEA-COMP:15549"/>
        <dbReference type="Rhea" id="RHEA-COMP:15552"/>
        <dbReference type="ChEBI" id="CHEBI:15378"/>
        <dbReference type="ChEBI" id="CHEBI:29969"/>
        <dbReference type="ChEBI" id="CHEBI:57856"/>
        <dbReference type="ChEBI" id="CHEBI:59789"/>
        <dbReference type="ChEBI" id="CHEBI:61961"/>
        <dbReference type="EC" id="2.1.1.360"/>
    </reaction>
</comment>
<reference evidence="14 15" key="1">
    <citation type="submission" date="2019-10" db="EMBL/GenBank/DDBJ databases">
        <title>Assembly and Annotation for the nematode Trichostrongylus colubriformis.</title>
        <authorList>
            <person name="Martin J."/>
        </authorList>
    </citation>
    <scope>NUCLEOTIDE SEQUENCE [LARGE SCALE GENOMIC DNA]</scope>
    <source>
        <strain evidence="14">G859</strain>
        <tissue evidence="14">Whole worm</tissue>
    </source>
</reference>
<sequence length="1748" mass="190336">MALAGPTSVEVGRSPSSSSASSIPTMTEDKLKLVSFIGGETITFDWKPGDPQRNAELVSILFEVIGLCIKRLPCALPSILHHLDNGSATFNNVDKTNIEEVRAVIEDFNKVAAPYAKLWKGQTNPAFESWSQDRADVDLLTIICTLSFSRAVSNPQLLNNHYAPFSSGVYGETSYEQMQMIIDQTIFRDSDVFLDLGCGVGQLVMYVAGGTKVKKSVGIEINDLPAKYGAAMSEDFSKWMKWWKKKCRPFQLIHGDMLDEQYRNLITQEATIIFINNYAFEPSLDLHIKNMLADCHVGTRIISTKAYATGTKRVNMRNLGDVESIMEVTQLKTVKQPTSWTPNTVPYYLHTVTHNKMMNFFTQRKNGGELSRSVSSSSKSGSRSPDSVERNRPARSDSAKVDEGEDTLVDSDSKAHGPTTRNRWKVYVNQCEEKKKRGSPMPGSPRWNEADTDYVPPGLKKQRKSHHVGSGLLHKGEGSKKSVRSRPVVRVSEDAREGIEKMHALISTPRPVDMNIGEGLVRVDLPNAKQSAEKLYSEGEELNDGKSVVRIIDKETEDVLSAKLPIDALCLSYRNRILAFLDYMKTPSFRQDIERDIANERARNLELHEKVRVATAAVAAQRSQGVCALYERLNDLGMSDVETPTELLQGSKQIVAHHKDLNQRVSCFETEVAMLEGRVRAVRPYGDKLVEALHSLGDNPLNVEDLLHSVLQQTGGDTASSAALRLESENEGVEGMLLSPGASSASGAPHVGNVSRRPRQRPRAGPGTRGKGKPEENSEEMQRQINEIVQAALKVDSAAKEKERRSRGAERPARRSGAMSSSIDSVVVPLQRSTPFTMSNRRDDDDTVSTPVSTSNSQMAFASITPLTVFVQELDAHMDICSNELNSPFKIPLKDREKGKRSPAVAANSPLADAHDAREFSQRDIHTIKMRQRKRYAADHAREAKKIRKQPETSVTQDPLAVVDRICGEMAASRGRREQRPQREVEERPPQVDHDSRLSREALERHALDDTMAREFARRESLMERLLGHKMLYGRLESYTSMGYIKVDPPPESGVRLDVEMDYGGPSLPRRGPRTPPLADAPTVASAETPQRPKQQRGPKTPPGSPGPRTPPPTQPPPPLLPSVLTSTAPTMQTLLANIAAMAGTSTSQLASTLGEDLNRMAGNVNTGVLLESFVSALRTATSQQPNATNDQGKASQLATPKREASTKSLSRREIDTDSVKMELVSDCSLSPLQADSPSHVNSPLQAPPPPPIIAPPPPPPVLPPPPISVAAPPPPSSHHVPMVSFIPMAPPNLPVQNHTMPSQPPLLPPPFPVLPSFVALPPPIPVFPTQVPAQPVAPHLASSSVSTISAGGAPLPHHSIMPPPNANGVTNVPNLAVPPPSISAQTTISNVSTHVNPPASSRPANLPPSFTGSLSGTPQKATMEGATQPVSQSAPRNPFLAEGSNAERNSTIFDAAIKTDSRVNAEKWRARNSDEKPRKTGTEESGGDRTTTQFDSKRRQVSAECASGRTQRGGNLRKKFERGNHRGGQNRQNNANPSSVCLGTSLAPLPSELQQESKYNPPAPTQEDAEVTSQKVTNTLLSALGIGSSSTSKPQEQQPSLKQKQSLARQPPTQSRYSPSQTQNPSSKPQRQPSPHPPERKMSIDRCKGPPSLPSGRIPPPPPPGFPPCPPPPGFPLPPLPPPGFPPGPPPPGFPLFPPPPGFPFMGPLPPPPRPFSDSSTTSRGSRSFQKGREGRGRSGRPYPLRD</sequence>
<dbReference type="Proteomes" id="UP001331761">
    <property type="component" value="Unassembled WGS sequence"/>
</dbReference>
<comment type="function">
    <text evidence="11">Histone methyltransferase that specifically trimethylates histone H3 to form H3K79me3. This methylation is required for telomere silencing and for the pachytene checkpoint during the meiotic cell cycle by allowing the recruitment of RAD9 to double strand breaks. Nucleosomes are preferred as substrate compared to free histone.</text>
</comment>
<feature type="region of interest" description="Disordered" evidence="12">
    <location>
        <begin position="971"/>
        <end position="1006"/>
    </location>
</feature>
<feature type="compositionally biased region" description="Polar residues" evidence="12">
    <location>
        <begin position="1392"/>
        <end position="1421"/>
    </location>
</feature>
<feature type="compositionally biased region" description="Basic and acidic residues" evidence="12">
    <location>
        <begin position="1458"/>
        <end position="1483"/>
    </location>
</feature>
<comment type="similarity">
    <text evidence="11">Belongs to the class I-like SAM-binding methyltransferase superfamily. DOT1 family.</text>
</comment>
<feature type="compositionally biased region" description="Basic and acidic residues" evidence="12">
    <location>
        <begin position="1201"/>
        <end position="1218"/>
    </location>
</feature>
<feature type="domain" description="DOT1" evidence="13">
    <location>
        <begin position="29"/>
        <end position="365"/>
    </location>
</feature>
<evidence type="ECO:0000256" key="8">
    <source>
        <dbReference type="ARBA" id="ARBA00023242"/>
    </source>
</evidence>
<dbReference type="Gene3D" id="1.10.260.60">
    <property type="match status" value="1"/>
</dbReference>
<feature type="compositionally biased region" description="Basic and acidic residues" evidence="12">
    <location>
        <begin position="772"/>
        <end position="781"/>
    </location>
</feature>